<name>F0SEL1_PSESL</name>
<gene>
    <name evidence="2" type="ordered locus">Pedsa_1334</name>
</gene>
<evidence type="ECO:0008006" key="4">
    <source>
        <dbReference type="Google" id="ProtNLM"/>
    </source>
</evidence>
<organism evidence="2 3">
    <name type="scientific">Pseudopedobacter saltans (strain ATCC 51119 / DSM 12145 / JCM 21818 / CCUG 39354 / LMG 10337 / NBRC 100064 / NCIMB 13643)</name>
    <name type="common">Pedobacter saltans</name>
    <dbReference type="NCBI Taxonomy" id="762903"/>
    <lineage>
        <taxon>Bacteria</taxon>
        <taxon>Pseudomonadati</taxon>
        <taxon>Bacteroidota</taxon>
        <taxon>Sphingobacteriia</taxon>
        <taxon>Sphingobacteriales</taxon>
        <taxon>Sphingobacteriaceae</taxon>
        <taxon>Pseudopedobacter</taxon>
    </lineage>
</organism>
<dbReference type="KEGG" id="psn:Pedsa_1334"/>
<dbReference type="Proteomes" id="UP000000310">
    <property type="component" value="Chromosome"/>
</dbReference>
<dbReference type="AlphaFoldDB" id="F0SEL1"/>
<dbReference type="InterPro" id="IPR025631">
    <property type="entry name" value="Porin_10"/>
</dbReference>
<accession>F0SEL1</accession>
<evidence type="ECO:0000313" key="3">
    <source>
        <dbReference type="Proteomes" id="UP000000310"/>
    </source>
</evidence>
<dbReference type="STRING" id="762903.Pedsa_1334"/>
<keyword evidence="3" id="KW-1185">Reference proteome</keyword>
<dbReference type="Pfam" id="PF14121">
    <property type="entry name" value="Porin_10"/>
    <property type="match status" value="1"/>
</dbReference>
<dbReference type="EMBL" id="CP002545">
    <property type="protein sequence ID" value="ADY51901.1"/>
    <property type="molecule type" value="Genomic_DNA"/>
</dbReference>
<evidence type="ECO:0000313" key="2">
    <source>
        <dbReference type="EMBL" id="ADY51901.1"/>
    </source>
</evidence>
<sequence>MYNMLRKIFFLFFILVNTLQAFAQFGSTLRRNDGFGFDTTSTNKPTSNRDISVDSLRKQLDGKKDSVVFNAKYIKFTKAAFLEDSTRLFNLDTTAKDFQHFNPLNDPHSPTMNLGVLGMAFRPMLFEPRKDIGFDIGLHYFDRYIEGPQDIKYYQARARYTELYYVSPFGGKQEEMFHVLHSQNIKPNWNMGAKYAKTGSQGYYAGQVSDILNASLWNWYQSKSKRYTLLVSANFNTIKSNETGSIFNDSVFTAKTIVEPLFERTRLYNSREAGNARHNVKNNTIFVKQFYNIGKQRLVDSGEVALPTQRVSYAFSYNRQKYNFRYGRVDTTGLFKNYYIYQDSTSDSTRLDHVRNEFAYSFYIRGKRISFLKNEVKVNAGLVQDYYRYNQYTYNKNFQTLTLKGNVTYGLSNRINLNVGLQQIFQGPYIGDFLYEANSEVKLSNSVGSIFLGAYSQNQSPAVNYEMQTSNHRRWDLNFDRTKTQNLSFAYSNPKFDLKAKAEYFLVSNYLYFGADANGDITPAQVSGNINMLKLTLSKDFHVGKLTLENYIVYQKTDYESVLRTPEIYTFHSLYMHQDLFKVLKMDFGFDIKYFGKYTANSYAPDIGQFYNKDNTRFDTWPIVDAWVRTNWKRANLFVRYDYLNKGLFSRGYYTVDRYPMPYSVARFGLSWNFYD</sequence>
<evidence type="ECO:0000256" key="1">
    <source>
        <dbReference type="SAM" id="SignalP"/>
    </source>
</evidence>
<reference evidence="2 3" key="1">
    <citation type="journal article" date="2011" name="Stand. Genomic Sci.">
        <title>Complete genome sequence of the gliding, heparinolytic Pedobacter saltans type strain (113).</title>
        <authorList>
            <person name="Liolios K."/>
            <person name="Sikorski J."/>
            <person name="Lu M."/>
            <person name="Nolan M."/>
            <person name="Lapidus A."/>
            <person name="Lucas S."/>
            <person name="Hammon N."/>
            <person name="Deshpande S."/>
            <person name="Cheng J.F."/>
            <person name="Tapia R."/>
            <person name="Han C."/>
            <person name="Goodwin L."/>
            <person name="Pitluck S."/>
            <person name="Huntemann M."/>
            <person name="Ivanova N."/>
            <person name="Pagani I."/>
            <person name="Mavromatis K."/>
            <person name="Ovchinikova G."/>
            <person name="Pati A."/>
            <person name="Chen A."/>
            <person name="Palaniappan K."/>
            <person name="Land M."/>
            <person name="Hauser L."/>
            <person name="Brambilla E.M."/>
            <person name="Kotsyurbenko O."/>
            <person name="Rohde M."/>
            <person name="Tindall B.J."/>
            <person name="Abt B."/>
            <person name="Goker M."/>
            <person name="Detter J.C."/>
            <person name="Woyke T."/>
            <person name="Bristow J."/>
            <person name="Eisen J.A."/>
            <person name="Markowitz V."/>
            <person name="Hugenholtz P."/>
            <person name="Klenk H.P."/>
            <person name="Kyrpides N.C."/>
        </authorList>
    </citation>
    <scope>NUCLEOTIDE SEQUENCE [LARGE SCALE GENOMIC DNA]</scope>
    <source>
        <strain evidence="3">ATCC 51119 / DSM 12145 / JCM 21818 / LMG 10337 / NBRC 100064 / NCIMB 13643</strain>
    </source>
</reference>
<dbReference type="eggNOG" id="COG4206">
    <property type="taxonomic scope" value="Bacteria"/>
</dbReference>
<proteinExistence type="predicted"/>
<protein>
    <recommendedName>
        <fullName evidence="4">Porin</fullName>
    </recommendedName>
</protein>
<feature type="signal peptide" evidence="1">
    <location>
        <begin position="1"/>
        <end position="23"/>
    </location>
</feature>
<feature type="chain" id="PRO_5003256906" description="Porin" evidence="1">
    <location>
        <begin position="24"/>
        <end position="676"/>
    </location>
</feature>
<dbReference type="HOGENOM" id="CLU_025041_0_0_10"/>
<keyword evidence="1" id="KW-0732">Signal</keyword>
<reference evidence="3" key="2">
    <citation type="submission" date="2011-02" db="EMBL/GenBank/DDBJ databases">
        <title>The complete genome of Pedobacter saltans DSM 12145.</title>
        <authorList>
            <consortium name="US DOE Joint Genome Institute (JGI-PGF)"/>
            <person name="Lucas S."/>
            <person name="Copeland A."/>
            <person name="Lapidus A."/>
            <person name="Bruce D."/>
            <person name="Goodwin L."/>
            <person name="Pitluck S."/>
            <person name="Kyrpides N."/>
            <person name="Mavromatis K."/>
            <person name="Pagani I."/>
            <person name="Ivanova N."/>
            <person name="Ovchinnikova G."/>
            <person name="Lu M."/>
            <person name="Detter J.C."/>
            <person name="Han C."/>
            <person name="Land M."/>
            <person name="Hauser L."/>
            <person name="Markowitz V."/>
            <person name="Cheng J.-F."/>
            <person name="Hugenholtz P."/>
            <person name="Woyke T."/>
            <person name="Wu D."/>
            <person name="Tindall B."/>
            <person name="Pomrenke H.G."/>
            <person name="Brambilla E."/>
            <person name="Klenk H.-P."/>
            <person name="Eisen J.A."/>
        </authorList>
    </citation>
    <scope>NUCLEOTIDE SEQUENCE [LARGE SCALE GENOMIC DNA]</scope>
    <source>
        <strain evidence="3">ATCC 51119 / DSM 12145 / JCM 21818 / LMG 10337 / NBRC 100064 / NCIMB 13643</strain>
    </source>
</reference>